<comment type="caution">
    <text evidence="2">The sequence shown here is derived from an EMBL/GenBank/DDBJ whole genome shotgun (WGS) entry which is preliminary data.</text>
</comment>
<proteinExistence type="predicted"/>
<protein>
    <recommendedName>
        <fullName evidence="4">DUF1764 domain-containing protein</fullName>
    </recommendedName>
</protein>
<gene>
    <name evidence="2" type="ORF">R1sor_021166</name>
</gene>
<dbReference type="AlphaFoldDB" id="A0ABD3GG98"/>
<feature type="region of interest" description="Disordered" evidence="1">
    <location>
        <begin position="1"/>
        <end position="85"/>
    </location>
</feature>
<evidence type="ECO:0000313" key="2">
    <source>
        <dbReference type="EMBL" id="KAL3678210.1"/>
    </source>
</evidence>
<feature type="region of interest" description="Disordered" evidence="1">
    <location>
        <begin position="100"/>
        <end position="141"/>
    </location>
</feature>
<evidence type="ECO:0000313" key="3">
    <source>
        <dbReference type="Proteomes" id="UP001633002"/>
    </source>
</evidence>
<feature type="compositionally biased region" description="Basic and acidic residues" evidence="1">
    <location>
        <begin position="44"/>
        <end position="63"/>
    </location>
</feature>
<accession>A0ABD3GG98</accession>
<dbReference type="PANTHER" id="PTHR34066">
    <property type="entry name" value="GROWTH FACTOR 2"/>
    <property type="match status" value="1"/>
</dbReference>
<dbReference type="PANTHER" id="PTHR34066:SF1">
    <property type="entry name" value="DUF1764 FAMILY PROTEIN"/>
    <property type="match status" value="1"/>
</dbReference>
<evidence type="ECO:0000256" key="1">
    <source>
        <dbReference type="SAM" id="MobiDB-lite"/>
    </source>
</evidence>
<reference evidence="2 3" key="1">
    <citation type="submission" date="2024-09" db="EMBL/GenBank/DDBJ databases">
        <title>Chromosome-scale assembly of Riccia sorocarpa.</title>
        <authorList>
            <person name="Paukszto L."/>
        </authorList>
    </citation>
    <scope>NUCLEOTIDE SEQUENCE [LARGE SCALE GENOMIC DNA]</scope>
    <source>
        <strain evidence="2">LP-2024</strain>
        <tissue evidence="2">Aerial parts of the thallus</tissue>
    </source>
</reference>
<name>A0ABD3GG98_9MARC</name>
<feature type="compositionally biased region" description="Polar residues" evidence="1">
    <location>
        <begin position="126"/>
        <end position="141"/>
    </location>
</feature>
<keyword evidence="3" id="KW-1185">Reference proteome</keyword>
<dbReference type="InterPro" id="IPR013885">
    <property type="entry name" value="DUF1764_euk"/>
</dbReference>
<feature type="compositionally biased region" description="Basic and acidic residues" evidence="1">
    <location>
        <begin position="1"/>
        <end position="11"/>
    </location>
</feature>
<organism evidence="2 3">
    <name type="scientific">Riccia sorocarpa</name>
    <dbReference type="NCBI Taxonomy" id="122646"/>
    <lineage>
        <taxon>Eukaryota</taxon>
        <taxon>Viridiplantae</taxon>
        <taxon>Streptophyta</taxon>
        <taxon>Embryophyta</taxon>
        <taxon>Marchantiophyta</taxon>
        <taxon>Marchantiopsida</taxon>
        <taxon>Marchantiidae</taxon>
        <taxon>Marchantiales</taxon>
        <taxon>Ricciaceae</taxon>
        <taxon>Riccia</taxon>
    </lineage>
</organism>
<dbReference type="Pfam" id="PF08576">
    <property type="entry name" value="DUF1764"/>
    <property type="match status" value="1"/>
</dbReference>
<evidence type="ECO:0008006" key="4">
    <source>
        <dbReference type="Google" id="ProtNLM"/>
    </source>
</evidence>
<sequence>MVIARGRHDSSEQSSGTCSGFRVRGIGMGSKKKKGGAPVVPGAKELKGKDIGKDSTVLKKEEVETSDLGLGAKGSKATKKSSKSEIDEIFGSKKRKVVAGDSSAAANGTEEVKKKKKKVKSSDVVTQGQKTSEKSASASTGISKKKTLDGFTVYSEDEIGWNKKNAGGTPLCPFDCECCF</sequence>
<dbReference type="EMBL" id="JBJQOH010000007">
    <property type="protein sequence ID" value="KAL3678210.1"/>
    <property type="molecule type" value="Genomic_DNA"/>
</dbReference>
<dbReference type="Proteomes" id="UP001633002">
    <property type="component" value="Unassembled WGS sequence"/>
</dbReference>